<proteinExistence type="predicted"/>
<dbReference type="AlphaFoldDB" id="A0A6M8NWG8"/>
<reference evidence="2" key="1">
    <citation type="journal article" date="2020" name="Mitochondrial DNA Part B Resour">
        <title>Complete mitogenome of the entomopathogenic fungus Orbiocrella petchii.</title>
        <authorList>
            <person name="Wang W.R."/>
            <person name="Chen Y.X."/>
            <person name="Yan Z."/>
            <person name="Wei X.Y."/>
            <person name="Qiu J.Z."/>
            <person name="Zhang Y.J."/>
        </authorList>
    </citation>
    <scope>NUCLEOTIDE SEQUENCE</scope>
    <source>
        <strain evidence="2">SD3</strain>
    </source>
</reference>
<keyword evidence="2" id="KW-0378">Hydrolase</keyword>
<dbReference type="Gene3D" id="3.40.1440.10">
    <property type="entry name" value="GIY-YIG endonuclease"/>
    <property type="match status" value="1"/>
</dbReference>
<dbReference type="RefSeq" id="YP_009867924.1">
    <property type="nucleotide sequence ID" value="NC_049079.1"/>
</dbReference>
<sequence>MSNLSNIKKYKNILKNKGGIYSIIKHDGSQQYIGSAKDFYIRLSEHLNNTKSNKPLQQDIEILGIKKFYWVIYEYFEYQTRKESSKALLELETKYIKHYPAGALYNSRSVNKDK</sequence>
<dbReference type="GeneID" id="55759156"/>
<organism evidence="2">
    <name type="scientific">Orbiocrella petchii</name>
    <dbReference type="NCBI Taxonomy" id="1105340"/>
    <lineage>
        <taxon>Eukaryota</taxon>
        <taxon>Fungi</taxon>
        <taxon>Dikarya</taxon>
        <taxon>Ascomycota</taxon>
        <taxon>Pezizomycotina</taxon>
        <taxon>Sordariomycetes</taxon>
        <taxon>Hypocreomycetidae</taxon>
        <taxon>Hypocreales</taxon>
        <taxon>Clavicipitaceae</taxon>
        <taxon>Orbiocrella</taxon>
    </lineage>
</organism>
<evidence type="ECO:0000259" key="1">
    <source>
        <dbReference type="PROSITE" id="PS50164"/>
    </source>
</evidence>
<keyword evidence="2" id="KW-0496">Mitochondrion</keyword>
<dbReference type="Pfam" id="PF01541">
    <property type="entry name" value="GIY-YIG"/>
    <property type="match status" value="1"/>
</dbReference>
<keyword evidence="2" id="KW-0540">Nuclease</keyword>
<name>A0A6M8NWG8_9HYPO</name>
<geneLocation type="mitochondrion" evidence="2"/>
<dbReference type="InterPro" id="IPR035901">
    <property type="entry name" value="GIY-YIG_endonuc_sf"/>
</dbReference>
<dbReference type="InterPro" id="IPR006350">
    <property type="entry name" value="Intron_endoG1"/>
</dbReference>
<protein>
    <submittedName>
        <fullName evidence="2">GIY-YIG endonuclease</fullName>
    </submittedName>
</protein>
<dbReference type="NCBIfam" id="TIGR01453">
    <property type="entry name" value="grpIintron_endo"/>
    <property type="match status" value="1"/>
</dbReference>
<dbReference type="PROSITE" id="PS50164">
    <property type="entry name" value="GIY_YIG"/>
    <property type="match status" value="1"/>
</dbReference>
<dbReference type="GO" id="GO:0004519">
    <property type="term" value="F:endonuclease activity"/>
    <property type="evidence" value="ECO:0007669"/>
    <property type="project" value="UniProtKB-KW"/>
</dbReference>
<keyword evidence="2" id="KW-0255">Endonuclease</keyword>
<dbReference type="SUPFAM" id="SSF82771">
    <property type="entry name" value="GIY-YIG endonuclease"/>
    <property type="match status" value="1"/>
</dbReference>
<reference evidence="2" key="2">
    <citation type="submission" date="2020-05" db="EMBL/GenBank/DDBJ databases">
        <authorList>
            <person name="Wang W.-R."/>
            <person name="Qiu J.-Z."/>
            <person name="Zhang Y.-J."/>
        </authorList>
    </citation>
    <scope>NUCLEOTIDE SEQUENCE</scope>
    <source>
        <strain evidence="2">SD3</strain>
    </source>
</reference>
<accession>A0A6M8NWG8</accession>
<gene>
    <name evidence="2" type="primary">orf114</name>
</gene>
<evidence type="ECO:0000313" key="2">
    <source>
        <dbReference type="EMBL" id="QKG05128.1"/>
    </source>
</evidence>
<dbReference type="InterPro" id="IPR000305">
    <property type="entry name" value="GIY-YIG_endonuc"/>
</dbReference>
<dbReference type="SMART" id="SM00465">
    <property type="entry name" value="GIYc"/>
    <property type="match status" value="1"/>
</dbReference>
<feature type="domain" description="GIY-YIG" evidence="1">
    <location>
        <begin position="16"/>
        <end position="107"/>
    </location>
</feature>
<dbReference type="EMBL" id="MT447058">
    <property type="protein sequence ID" value="QKG05128.1"/>
    <property type="molecule type" value="Genomic_DNA"/>
</dbReference>